<sequence>KTKAIKAIKEYHYGEYLSEEDVLIAQEKGTNKRIKQAAALVEEVLVALSESTNEKIRQAALSNTSHPEWQRTMREDVKSNPWFNDRLRKAPKEMQKAVAENNILYFCGKDPNKAVLSRRPLSMILALSSGTNIVPERIARVSKSTDWLIRAAVARNLGTPPNILKRLTEDAHALVAALARNTQDRLGGSIAKTRTNGLDTSQVLEKNFIEAVRKRIGGLSFEKIMILWKKKCIGLAQ</sequence>
<reference evidence="1" key="1">
    <citation type="submission" date="2018-05" db="EMBL/GenBank/DDBJ databases">
        <authorList>
            <person name="Lanie J.A."/>
            <person name="Ng W.-L."/>
            <person name="Kazmierczak K.M."/>
            <person name="Andrzejewski T.M."/>
            <person name="Davidsen T.M."/>
            <person name="Wayne K.J."/>
            <person name="Tettelin H."/>
            <person name="Glass J.I."/>
            <person name="Rusch D."/>
            <person name="Podicherti R."/>
            <person name="Tsui H.-C.T."/>
            <person name="Winkler M.E."/>
        </authorList>
    </citation>
    <scope>NUCLEOTIDE SEQUENCE</scope>
</reference>
<accession>A0A383D2Z1</accession>
<feature type="non-terminal residue" evidence="1">
    <location>
        <position position="237"/>
    </location>
</feature>
<dbReference type="EMBL" id="UINC01213722">
    <property type="protein sequence ID" value="SVE38625.1"/>
    <property type="molecule type" value="Genomic_DNA"/>
</dbReference>
<feature type="non-terminal residue" evidence="1">
    <location>
        <position position="1"/>
    </location>
</feature>
<evidence type="ECO:0000313" key="1">
    <source>
        <dbReference type="EMBL" id="SVE38625.1"/>
    </source>
</evidence>
<gene>
    <name evidence="1" type="ORF">METZ01_LOCUS491479</name>
</gene>
<dbReference type="InterPro" id="IPR011989">
    <property type="entry name" value="ARM-like"/>
</dbReference>
<name>A0A383D2Z1_9ZZZZ</name>
<dbReference type="SUPFAM" id="SSF48371">
    <property type="entry name" value="ARM repeat"/>
    <property type="match status" value="1"/>
</dbReference>
<dbReference type="Gene3D" id="1.25.10.10">
    <property type="entry name" value="Leucine-rich Repeat Variant"/>
    <property type="match status" value="1"/>
</dbReference>
<organism evidence="1">
    <name type="scientific">marine metagenome</name>
    <dbReference type="NCBI Taxonomy" id="408172"/>
    <lineage>
        <taxon>unclassified sequences</taxon>
        <taxon>metagenomes</taxon>
        <taxon>ecological metagenomes</taxon>
    </lineage>
</organism>
<dbReference type="InterPro" id="IPR016024">
    <property type="entry name" value="ARM-type_fold"/>
</dbReference>
<dbReference type="AlphaFoldDB" id="A0A383D2Z1"/>
<proteinExistence type="predicted"/>
<protein>
    <submittedName>
        <fullName evidence="1">Uncharacterized protein</fullName>
    </submittedName>
</protein>